<dbReference type="Proteomes" id="UP001420932">
    <property type="component" value="Unassembled WGS sequence"/>
</dbReference>
<sequence length="82" mass="8969">MLKLTQFVNALVGCKRKRALFFHCSTQLLSSSLTLVSGLLAVLSVNVVIVFYIYLALKEPLAKHEPDSGFVAEAKASMKQIA</sequence>
<dbReference type="GO" id="GO:0070072">
    <property type="term" value="P:vacuolar proton-transporting V-type ATPase complex assembly"/>
    <property type="evidence" value="ECO:0007669"/>
    <property type="project" value="InterPro"/>
</dbReference>
<evidence type="ECO:0000256" key="4">
    <source>
        <dbReference type="ARBA" id="ARBA00023136"/>
    </source>
</evidence>
<keyword evidence="8" id="KW-1185">Reference proteome</keyword>
<protein>
    <submittedName>
        <fullName evidence="7">Uncharacterized protein</fullName>
    </submittedName>
</protein>
<evidence type="ECO:0000256" key="2">
    <source>
        <dbReference type="ARBA" id="ARBA00022824"/>
    </source>
</evidence>
<evidence type="ECO:0000256" key="6">
    <source>
        <dbReference type="SAM" id="Phobius"/>
    </source>
</evidence>
<evidence type="ECO:0000256" key="5">
    <source>
        <dbReference type="ARBA" id="ARBA00023329"/>
    </source>
</evidence>
<dbReference type="PANTHER" id="PTHR31792:SF3">
    <property type="entry name" value="VACUOLAR ATPASE ASSEMBLY INTEGRAL MEMBRANE PROTEIN VMA21"/>
    <property type="match status" value="1"/>
</dbReference>
<dbReference type="PANTHER" id="PTHR31792">
    <property type="entry name" value="VACUOLAR ATPASE ASSEMBLY INTEGRAL MEMBRANE PROTEIN VMA21"/>
    <property type="match status" value="1"/>
</dbReference>
<comment type="caution">
    <text evidence="7">The sequence shown here is derived from an EMBL/GenBank/DDBJ whole genome shotgun (WGS) entry which is preliminary data.</text>
</comment>
<dbReference type="EMBL" id="JBBNAF010000004">
    <property type="protein sequence ID" value="KAK9152212.1"/>
    <property type="molecule type" value="Genomic_DNA"/>
</dbReference>
<keyword evidence="2" id="KW-0256">Endoplasmic reticulum</keyword>
<gene>
    <name evidence="7" type="ORF">Syun_010521</name>
</gene>
<organism evidence="7 8">
    <name type="scientific">Stephania yunnanensis</name>
    <dbReference type="NCBI Taxonomy" id="152371"/>
    <lineage>
        <taxon>Eukaryota</taxon>
        <taxon>Viridiplantae</taxon>
        <taxon>Streptophyta</taxon>
        <taxon>Embryophyta</taxon>
        <taxon>Tracheophyta</taxon>
        <taxon>Spermatophyta</taxon>
        <taxon>Magnoliopsida</taxon>
        <taxon>Ranunculales</taxon>
        <taxon>Menispermaceae</taxon>
        <taxon>Menispermoideae</taxon>
        <taxon>Cissampelideae</taxon>
        <taxon>Stephania</taxon>
    </lineage>
</organism>
<evidence type="ECO:0000313" key="7">
    <source>
        <dbReference type="EMBL" id="KAK9152212.1"/>
    </source>
</evidence>
<keyword evidence="1 6" id="KW-0812">Transmembrane</keyword>
<accession>A0AAP0PQ19</accession>
<proteinExistence type="predicted"/>
<feature type="transmembrane region" description="Helical" evidence="6">
    <location>
        <begin position="35"/>
        <end position="57"/>
    </location>
</feature>
<reference evidence="7 8" key="1">
    <citation type="submission" date="2024-01" db="EMBL/GenBank/DDBJ databases">
        <title>Genome assemblies of Stephania.</title>
        <authorList>
            <person name="Yang L."/>
        </authorList>
    </citation>
    <scope>NUCLEOTIDE SEQUENCE [LARGE SCALE GENOMIC DNA]</scope>
    <source>
        <strain evidence="7">YNDBR</strain>
        <tissue evidence="7">Leaf</tissue>
    </source>
</reference>
<keyword evidence="4 6" id="KW-0472">Membrane</keyword>
<name>A0AAP0PQ19_9MAGN</name>
<keyword evidence="5" id="KW-0968">Cytoplasmic vesicle</keyword>
<dbReference type="Pfam" id="PF09446">
    <property type="entry name" value="VMA21"/>
    <property type="match status" value="1"/>
</dbReference>
<dbReference type="GO" id="GO:0005789">
    <property type="term" value="C:endoplasmic reticulum membrane"/>
    <property type="evidence" value="ECO:0007669"/>
    <property type="project" value="TreeGrafter"/>
</dbReference>
<evidence type="ECO:0000256" key="1">
    <source>
        <dbReference type="ARBA" id="ARBA00022692"/>
    </source>
</evidence>
<dbReference type="AlphaFoldDB" id="A0AAP0PQ19"/>
<keyword evidence="3 6" id="KW-1133">Transmembrane helix</keyword>
<evidence type="ECO:0000256" key="3">
    <source>
        <dbReference type="ARBA" id="ARBA00022989"/>
    </source>
</evidence>
<dbReference type="InterPro" id="IPR019013">
    <property type="entry name" value="Vma21"/>
</dbReference>
<dbReference type="GO" id="GO:0031410">
    <property type="term" value="C:cytoplasmic vesicle"/>
    <property type="evidence" value="ECO:0007669"/>
    <property type="project" value="UniProtKB-KW"/>
</dbReference>
<evidence type="ECO:0000313" key="8">
    <source>
        <dbReference type="Proteomes" id="UP001420932"/>
    </source>
</evidence>